<proteinExistence type="predicted"/>
<dbReference type="AlphaFoldDB" id="A0A0R3XB47"/>
<accession>A0A0R3XB47</accession>
<organism evidence="3">
    <name type="scientific">Hydatigena taeniaeformis</name>
    <name type="common">Feline tapeworm</name>
    <name type="synonym">Taenia taeniaeformis</name>
    <dbReference type="NCBI Taxonomy" id="6205"/>
    <lineage>
        <taxon>Eukaryota</taxon>
        <taxon>Metazoa</taxon>
        <taxon>Spiralia</taxon>
        <taxon>Lophotrochozoa</taxon>
        <taxon>Platyhelminthes</taxon>
        <taxon>Cestoda</taxon>
        <taxon>Eucestoda</taxon>
        <taxon>Cyclophyllidea</taxon>
        <taxon>Taeniidae</taxon>
        <taxon>Hydatigera</taxon>
    </lineage>
</organism>
<evidence type="ECO:0000313" key="2">
    <source>
        <dbReference type="Proteomes" id="UP000274429"/>
    </source>
</evidence>
<gene>
    <name evidence="1" type="ORF">TTAC_LOCUS10757</name>
</gene>
<name>A0A0R3XB47_HYDTA</name>
<evidence type="ECO:0000313" key="3">
    <source>
        <dbReference type="WBParaSite" id="TTAC_0001077401-mRNA-1"/>
    </source>
</evidence>
<dbReference type="Proteomes" id="UP000274429">
    <property type="component" value="Unassembled WGS sequence"/>
</dbReference>
<dbReference type="EMBL" id="UYWX01022197">
    <property type="protein sequence ID" value="VDM35737.1"/>
    <property type="molecule type" value="Genomic_DNA"/>
</dbReference>
<evidence type="ECO:0000313" key="1">
    <source>
        <dbReference type="EMBL" id="VDM35737.1"/>
    </source>
</evidence>
<sequence>MRGWLGIRADDSMWCGQRGTVGNAKPPTISSATQRLIVTVGTIATHHFQPHIAPPWYTIHKSVFLSGGDGAGGINCNARRRPRSLVVPGDSRVMCNLAHRLSCSAFCFIPEQHQAELLTTTFSCGPSTFLGL</sequence>
<reference evidence="3" key="1">
    <citation type="submission" date="2017-02" db="UniProtKB">
        <authorList>
            <consortium name="WormBaseParasite"/>
        </authorList>
    </citation>
    <scope>IDENTIFICATION</scope>
</reference>
<dbReference type="WBParaSite" id="TTAC_0001077401-mRNA-1">
    <property type="protein sequence ID" value="TTAC_0001077401-mRNA-1"/>
    <property type="gene ID" value="TTAC_0001077401"/>
</dbReference>
<reference evidence="1 2" key="2">
    <citation type="submission" date="2018-11" db="EMBL/GenBank/DDBJ databases">
        <authorList>
            <consortium name="Pathogen Informatics"/>
        </authorList>
    </citation>
    <scope>NUCLEOTIDE SEQUENCE [LARGE SCALE GENOMIC DNA]</scope>
</reference>
<protein>
    <submittedName>
        <fullName evidence="1 3">Uncharacterized protein</fullName>
    </submittedName>
</protein>
<keyword evidence="2" id="KW-1185">Reference proteome</keyword>
<dbReference type="STRING" id="6205.A0A0R3XB47"/>